<keyword evidence="3" id="KW-1185">Reference proteome</keyword>
<accession>A0A075P2L5</accession>
<evidence type="ECO:0000313" key="3">
    <source>
        <dbReference type="Proteomes" id="UP000056090"/>
    </source>
</evidence>
<dbReference type="EMBL" id="CP008849">
    <property type="protein sequence ID" value="AIF99235.1"/>
    <property type="molecule type" value="Genomic_DNA"/>
</dbReference>
<reference evidence="2 3" key="1">
    <citation type="submission" date="2014-06" db="EMBL/GenBank/DDBJ databases">
        <title>Genomes of Alteromonas australica, a world apart.</title>
        <authorList>
            <person name="Gonzaga A."/>
            <person name="Lopez-Perez M."/>
            <person name="Rodriguez-Valera F."/>
        </authorList>
    </citation>
    <scope>NUCLEOTIDE SEQUENCE [LARGE SCALE GENOMIC DNA]</scope>
    <source>
        <strain evidence="2 3">H 17</strain>
    </source>
</reference>
<name>A0A075P2L5_9ALTE</name>
<feature type="transmembrane region" description="Helical" evidence="1">
    <location>
        <begin position="119"/>
        <end position="147"/>
    </location>
</feature>
<organism evidence="2 3">
    <name type="scientific">Alteromonas australica</name>
    <dbReference type="NCBI Taxonomy" id="589873"/>
    <lineage>
        <taxon>Bacteria</taxon>
        <taxon>Pseudomonadati</taxon>
        <taxon>Pseudomonadota</taxon>
        <taxon>Gammaproteobacteria</taxon>
        <taxon>Alteromonadales</taxon>
        <taxon>Alteromonadaceae</taxon>
        <taxon>Alteromonas/Salinimonas group</taxon>
        <taxon>Alteromonas</taxon>
    </lineage>
</organism>
<evidence type="ECO:0000256" key="1">
    <source>
        <dbReference type="SAM" id="Phobius"/>
    </source>
</evidence>
<dbReference type="AlphaFoldDB" id="A0A075P2L5"/>
<protein>
    <submittedName>
        <fullName evidence="2">Uncharacterized protein</fullName>
    </submittedName>
</protein>
<keyword evidence="1" id="KW-0812">Transmembrane</keyword>
<proteinExistence type="predicted"/>
<keyword evidence="1" id="KW-0472">Membrane</keyword>
<keyword evidence="1" id="KW-1133">Transmembrane helix</keyword>
<gene>
    <name evidence="2" type="ORF">EP13_11375</name>
</gene>
<evidence type="ECO:0000313" key="2">
    <source>
        <dbReference type="EMBL" id="AIF99235.1"/>
    </source>
</evidence>
<dbReference type="Proteomes" id="UP000056090">
    <property type="component" value="Chromosome"/>
</dbReference>
<dbReference type="KEGG" id="aal:EP13_11375"/>
<dbReference type="eggNOG" id="ENOG502ZGJI">
    <property type="taxonomic scope" value="Bacteria"/>
</dbReference>
<sequence length="171" mass="19504">MLIAPDFRKARFMPRDENPFRLTPPRRQAIFVHEEKAAQRHEQDSQDNEPYEKVSFSEFTYALKNYAKQKQHQGFALLDLINSELMLIKKSVFVTVFAGMTAFAIGGFCWILLNIALGYFAHLAGAPVSFILVVMLVINATIGVVIFKQAKSAFNYISATRIIQLMKRLNE</sequence>
<feature type="transmembrane region" description="Helical" evidence="1">
    <location>
        <begin position="92"/>
        <end position="113"/>
    </location>
</feature>